<keyword evidence="2" id="KW-1185">Reference proteome</keyword>
<dbReference type="AlphaFoldDB" id="A0A4U5NBF4"/>
<organism evidence="1 2">
    <name type="scientific">Steinernema carpocapsae</name>
    <name type="common">Entomopathogenic nematode</name>
    <dbReference type="NCBI Taxonomy" id="34508"/>
    <lineage>
        <taxon>Eukaryota</taxon>
        <taxon>Metazoa</taxon>
        <taxon>Ecdysozoa</taxon>
        <taxon>Nematoda</taxon>
        <taxon>Chromadorea</taxon>
        <taxon>Rhabditida</taxon>
        <taxon>Tylenchina</taxon>
        <taxon>Panagrolaimomorpha</taxon>
        <taxon>Strongyloidoidea</taxon>
        <taxon>Steinernematidae</taxon>
        <taxon>Steinernema</taxon>
    </lineage>
</organism>
<accession>A0A4U5NBF4</accession>
<comment type="caution">
    <text evidence="1">The sequence shown here is derived from an EMBL/GenBank/DDBJ whole genome shotgun (WGS) entry which is preliminary data.</text>
</comment>
<protein>
    <submittedName>
        <fullName evidence="1">Uncharacterized protein</fullName>
    </submittedName>
</protein>
<name>A0A4U5NBF4_STECR</name>
<evidence type="ECO:0000313" key="1">
    <source>
        <dbReference type="EMBL" id="TKR79803.1"/>
    </source>
</evidence>
<gene>
    <name evidence="1" type="ORF">L596_013970</name>
</gene>
<reference evidence="1 2" key="1">
    <citation type="journal article" date="2015" name="Genome Biol.">
        <title>Comparative genomics of Steinernema reveals deeply conserved gene regulatory networks.</title>
        <authorList>
            <person name="Dillman A.R."/>
            <person name="Macchietto M."/>
            <person name="Porter C.F."/>
            <person name="Rogers A."/>
            <person name="Williams B."/>
            <person name="Antoshechkin I."/>
            <person name="Lee M.M."/>
            <person name="Goodwin Z."/>
            <person name="Lu X."/>
            <person name="Lewis E.E."/>
            <person name="Goodrich-Blair H."/>
            <person name="Stock S.P."/>
            <person name="Adams B.J."/>
            <person name="Sternberg P.W."/>
            <person name="Mortazavi A."/>
        </authorList>
    </citation>
    <scope>NUCLEOTIDE SEQUENCE [LARGE SCALE GENOMIC DNA]</scope>
    <source>
        <strain evidence="1 2">ALL</strain>
    </source>
</reference>
<reference evidence="1 2" key="2">
    <citation type="journal article" date="2019" name="G3 (Bethesda)">
        <title>Hybrid Assembly of the Genome of the Entomopathogenic Nematode Steinernema carpocapsae Identifies the X-Chromosome.</title>
        <authorList>
            <person name="Serra L."/>
            <person name="Macchietto M."/>
            <person name="Macias-Munoz A."/>
            <person name="McGill C.J."/>
            <person name="Rodriguez I.M."/>
            <person name="Rodriguez B."/>
            <person name="Murad R."/>
            <person name="Mortazavi A."/>
        </authorList>
    </citation>
    <scope>NUCLEOTIDE SEQUENCE [LARGE SCALE GENOMIC DNA]</scope>
    <source>
        <strain evidence="1 2">ALL</strain>
    </source>
</reference>
<evidence type="ECO:0000313" key="2">
    <source>
        <dbReference type="Proteomes" id="UP000298663"/>
    </source>
</evidence>
<sequence length="283" mass="31828">MQLSRTRVITTPFSALLIAPIDSRIVSRVRADYGNLFGASARQRSRRPLTKRRINLVLLPDQRRSTACVEAKRLRGLAAAHDRLLCSFAQIYSSETSKHNIYSASTRFSDDFRPAVLTFQVDQELQIVPLGRRKCAEDAIRVYQDVGHAVGASELPRLGRLLGGGLLRPLFLLFLRPRQRELVDVREGDEFRLLLELLGGRRGCKRVLFQLRCRRRRSFEGRRLLLRVFASDVSSRRLFGSLSNTSGDSEIVFATSSESSILDQAMAQELPPGSVAWSLPSGM</sequence>
<dbReference type="Proteomes" id="UP000298663">
    <property type="component" value="Unassembled WGS sequence"/>
</dbReference>
<proteinExistence type="predicted"/>
<dbReference type="EMBL" id="AZBU02000004">
    <property type="protein sequence ID" value="TKR79803.1"/>
    <property type="molecule type" value="Genomic_DNA"/>
</dbReference>